<reference evidence="2 3" key="1">
    <citation type="journal article" date="2018" name="Sci. Rep.">
        <title>Comparative genomics provides insights into the lifestyle and reveals functional heterogeneity of dark septate endophytic fungi.</title>
        <authorList>
            <person name="Knapp D.G."/>
            <person name="Nemeth J.B."/>
            <person name="Barry K."/>
            <person name="Hainaut M."/>
            <person name="Henrissat B."/>
            <person name="Johnson J."/>
            <person name="Kuo A."/>
            <person name="Lim J.H.P."/>
            <person name="Lipzen A."/>
            <person name="Nolan M."/>
            <person name="Ohm R.A."/>
            <person name="Tamas L."/>
            <person name="Grigoriev I.V."/>
            <person name="Spatafora J.W."/>
            <person name="Nagy L.G."/>
            <person name="Kovacs G.M."/>
        </authorList>
    </citation>
    <scope>NUCLEOTIDE SEQUENCE [LARGE SCALE GENOMIC DNA]</scope>
    <source>
        <strain evidence="2 3">DSE2036</strain>
    </source>
</reference>
<dbReference type="Pfam" id="PF22893">
    <property type="entry name" value="ULD_2"/>
    <property type="match status" value="1"/>
</dbReference>
<accession>A0A2V1D110</accession>
<dbReference type="EMBL" id="KZ805791">
    <property type="protein sequence ID" value="PVH91737.1"/>
    <property type="molecule type" value="Genomic_DNA"/>
</dbReference>
<feature type="domain" description="Ubiquitin-like" evidence="1">
    <location>
        <begin position="35"/>
        <end position="108"/>
    </location>
</feature>
<evidence type="ECO:0000259" key="1">
    <source>
        <dbReference type="Pfam" id="PF22893"/>
    </source>
</evidence>
<name>A0A2V1D110_9PLEO</name>
<gene>
    <name evidence="2" type="ORF">DM02DRAFT_320477</name>
</gene>
<dbReference type="AlphaFoldDB" id="A0A2V1D110"/>
<protein>
    <recommendedName>
        <fullName evidence="1">Ubiquitin-like domain-containing protein</fullName>
    </recommendedName>
</protein>
<evidence type="ECO:0000313" key="3">
    <source>
        <dbReference type="Proteomes" id="UP000244855"/>
    </source>
</evidence>
<dbReference type="Proteomes" id="UP000244855">
    <property type="component" value="Unassembled WGS sequence"/>
</dbReference>
<proteinExistence type="predicted"/>
<sequence>MSRLCVSGQQIRDILFAIRSARSIDTRWTFFQFPYVFEDALGRVYPIPSEYDMDLIRTIIKNKFRRLPGYRQILLGNYELFKTRNTRHLISEDTYIQPGATISMAIVLNTPSTGTERCPVPDCRSAHCEDRQEGGKICNACNAWFDVSSMKRRAFSDVASSIETSDYEWLAEDLLCNPISDVFTVETISHQTEDISAYRRIKLSITDKMWDDEQSLEAPLNDVSV</sequence>
<organism evidence="2 3">
    <name type="scientific">Periconia macrospinosa</name>
    <dbReference type="NCBI Taxonomy" id="97972"/>
    <lineage>
        <taxon>Eukaryota</taxon>
        <taxon>Fungi</taxon>
        <taxon>Dikarya</taxon>
        <taxon>Ascomycota</taxon>
        <taxon>Pezizomycotina</taxon>
        <taxon>Dothideomycetes</taxon>
        <taxon>Pleosporomycetidae</taxon>
        <taxon>Pleosporales</taxon>
        <taxon>Massarineae</taxon>
        <taxon>Periconiaceae</taxon>
        <taxon>Periconia</taxon>
    </lineage>
</organism>
<dbReference type="InterPro" id="IPR054464">
    <property type="entry name" value="ULD_fung"/>
</dbReference>
<evidence type="ECO:0000313" key="2">
    <source>
        <dbReference type="EMBL" id="PVH91737.1"/>
    </source>
</evidence>
<dbReference type="OrthoDB" id="3045089at2759"/>
<keyword evidence="3" id="KW-1185">Reference proteome</keyword>
<dbReference type="STRING" id="97972.A0A2V1D110"/>